<name>A0A5B7D1N0_PORTR</name>
<comment type="caution">
    <text evidence="2">The sequence shown here is derived from an EMBL/GenBank/DDBJ whole genome shotgun (WGS) entry which is preliminary data.</text>
</comment>
<evidence type="ECO:0000313" key="2">
    <source>
        <dbReference type="EMBL" id="MPC15225.1"/>
    </source>
</evidence>
<evidence type="ECO:0000313" key="3">
    <source>
        <dbReference type="Proteomes" id="UP000324222"/>
    </source>
</evidence>
<protein>
    <submittedName>
        <fullName evidence="2">Uncharacterized protein</fullName>
    </submittedName>
</protein>
<feature type="compositionally biased region" description="Polar residues" evidence="1">
    <location>
        <begin position="62"/>
        <end position="80"/>
    </location>
</feature>
<feature type="region of interest" description="Disordered" evidence="1">
    <location>
        <begin position="42"/>
        <end position="80"/>
    </location>
</feature>
<gene>
    <name evidence="2" type="ORF">E2C01_008011</name>
</gene>
<keyword evidence="3" id="KW-1185">Reference proteome</keyword>
<reference evidence="2 3" key="1">
    <citation type="submission" date="2019-05" db="EMBL/GenBank/DDBJ databases">
        <title>Another draft genome of Portunus trituberculatus and its Hox gene families provides insights of decapod evolution.</title>
        <authorList>
            <person name="Jeong J.-H."/>
            <person name="Song I."/>
            <person name="Kim S."/>
            <person name="Choi T."/>
            <person name="Kim D."/>
            <person name="Ryu S."/>
            <person name="Kim W."/>
        </authorList>
    </citation>
    <scope>NUCLEOTIDE SEQUENCE [LARGE SCALE GENOMIC DNA]</scope>
    <source>
        <tissue evidence="2">Muscle</tissue>
    </source>
</reference>
<sequence>MTRKDCVSPGRMTPDKRVLVVTSRKQPFCKLETFCIGMGSPAPSSTGACTRPPTAPLMRASTPKQHPDNTQTTYLKHTQH</sequence>
<evidence type="ECO:0000256" key="1">
    <source>
        <dbReference type="SAM" id="MobiDB-lite"/>
    </source>
</evidence>
<dbReference type="EMBL" id="VSRR010000409">
    <property type="protein sequence ID" value="MPC15225.1"/>
    <property type="molecule type" value="Genomic_DNA"/>
</dbReference>
<dbReference type="AlphaFoldDB" id="A0A5B7D1N0"/>
<dbReference type="Proteomes" id="UP000324222">
    <property type="component" value="Unassembled WGS sequence"/>
</dbReference>
<organism evidence="2 3">
    <name type="scientific">Portunus trituberculatus</name>
    <name type="common">Swimming crab</name>
    <name type="synonym">Neptunus trituberculatus</name>
    <dbReference type="NCBI Taxonomy" id="210409"/>
    <lineage>
        <taxon>Eukaryota</taxon>
        <taxon>Metazoa</taxon>
        <taxon>Ecdysozoa</taxon>
        <taxon>Arthropoda</taxon>
        <taxon>Crustacea</taxon>
        <taxon>Multicrustacea</taxon>
        <taxon>Malacostraca</taxon>
        <taxon>Eumalacostraca</taxon>
        <taxon>Eucarida</taxon>
        <taxon>Decapoda</taxon>
        <taxon>Pleocyemata</taxon>
        <taxon>Brachyura</taxon>
        <taxon>Eubrachyura</taxon>
        <taxon>Portunoidea</taxon>
        <taxon>Portunidae</taxon>
        <taxon>Portuninae</taxon>
        <taxon>Portunus</taxon>
    </lineage>
</organism>
<accession>A0A5B7D1N0</accession>
<proteinExistence type="predicted"/>